<feature type="domain" description="FZ" evidence="7">
    <location>
        <begin position="677"/>
        <end position="743"/>
    </location>
</feature>
<feature type="disulfide bond" evidence="3">
    <location>
        <begin position="24"/>
        <end position="85"/>
    </location>
</feature>
<evidence type="ECO:0000259" key="7">
    <source>
        <dbReference type="PROSITE" id="PS50038"/>
    </source>
</evidence>
<feature type="disulfide bond" evidence="3">
    <location>
        <begin position="623"/>
        <end position="664"/>
    </location>
</feature>
<dbReference type="Gene3D" id="1.10.2000.10">
    <property type="entry name" value="Frizzled cysteine-rich domain"/>
    <property type="match status" value="8"/>
</dbReference>
<proteinExistence type="predicted"/>
<feature type="chain" id="PRO_5012451148" evidence="6">
    <location>
        <begin position="22"/>
        <end position="1316"/>
    </location>
</feature>
<feature type="disulfide bond" evidence="3">
    <location>
        <begin position="559"/>
        <end position="605"/>
    </location>
</feature>
<feature type="disulfide bond" evidence="3">
    <location>
        <begin position="356"/>
        <end position="397"/>
    </location>
</feature>
<reference evidence="9" key="1">
    <citation type="journal article" date="2017" name="bioRxiv">
        <title>Comparative analysis of the genomes of Stylophora pistillata and Acropora digitifera provides evidence for extensive differences between species of corals.</title>
        <authorList>
            <person name="Voolstra C.R."/>
            <person name="Li Y."/>
            <person name="Liew Y.J."/>
            <person name="Baumgarten S."/>
            <person name="Zoccola D."/>
            <person name="Flot J.-F."/>
            <person name="Tambutte S."/>
            <person name="Allemand D."/>
            <person name="Aranda M."/>
        </authorList>
    </citation>
    <scope>NUCLEOTIDE SEQUENCE [LARGE SCALE GENOMIC DNA]</scope>
</reference>
<feature type="disulfide bond" evidence="3">
    <location>
        <begin position="284"/>
        <end position="345"/>
    </location>
</feature>
<organism evidence="8 9">
    <name type="scientific">Stylophora pistillata</name>
    <name type="common">Smooth cauliflower coral</name>
    <dbReference type="NCBI Taxonomy" id="50429"/>
    <lineage>
        <taxon>Eukaryota</taxon>
        <taxon>Metazoa</taxon>
        <taxon>Cnidaria</taxon>
        <taxon>Anthozoa</taxon>
        <taxon>Hexacorallia</taxon>
        <taxon>Scleractinia</taxon>
        <taxon>Astrocoeniina</taxon>
        <taxon>Pocilloporidae</taxon>
        <taxon>Stylophora</taxon>
    </lineage>
</organism>
<evidence type="ECO:0000256" key="3">
    <source>
        <dbReference type="PROSITE-ProRule" id="PRU00090"/>
    </source>
</evidence>
<feature type="domain" description="FZ" evidence="7">
    <location>
        <begin position="546"/>
        <end position="667"/>
    </location>
</feature>
<feature type="disulfide bond" evidence="3">
    <location>
        <begin position="69"/>
        <end position="107"/>
    </location>
</feature>
<evidence type="ECO:0000256" key="6">
    <source>
        <dbReference type="SAM" id="SignalP"/>
    </source>
</evidence>
<sequence length="1316" mass="146940">MSMDLIFTFVLLAPTVSLIFGGKCEPIRITSCSNAGYPLTARFLDVNGTAYQDFQAPRLDLYISLLQTCSAHASTMLCSLYVPKCEENRTDSQPPCYQVCAKFVRDCQSLLTKAGLAGLFTVLCETLPDGNSNSNECFYPLNFKQSSSGGSKPAPMCYSVVDPVCKKHLHYDKTVIPTNLQTGEETLFKPIINSKCSAEMEKFICYAQFSPCNVNQPTQIPCKSLCDRIQKDCWKEFNEARLLLPHCDYVYPDYDNPKDICEVKKWPAQWPETFRPPTPEIGTCEELTVKSCAKANYKYTAKYLKVGNETFQQYKGRLLDALIPHVESCSPYSSLILCSLYLPKCVPGSARPMLPCRQVCLDFADNCKTQLTLASTVGMTVALCDLLPVYDATPNKCIMPDSFKTKSSVQLFSTRNICYKVTSSKCSKDLHFDKTFLPTDLQRAAELTILQPVIDSGCSPDIEKYLCLTRMPQCTADTSVVHLPCREFCKRITKDCGAVLKENKIAALHCDYFFPEGDSSTGQCDLKSWPAPWPWKIPDPSPPISDSPTKCVPLKAEACASAGYDLTADFPSIDGKPYQMVKEKSLKFFLDFLKVCSKYSSTIMCSLFMPKCVEGQQKPVLPCRSVCLEFVNKCHRLLSLASHAGLFRSLCDLLPEQDTFVTTCFVPQGFTASTTSDLEKYLCYTTVPPCKTSDLSVYVPCRSVCEQVRRDCGGEFERNKLPLPECTWIYPDEDGTDGLCQLSEFPVPWPAKRIDVKTAVQPEKSANKGGLIAGVVIMLGVLIVVVIIAVMYYHWRRGSKQFSAQRVVVKGNPQDILLFSCGFQAPDDKTFPRVVVKGNPQDILLFSCGFQAPDDKTFPSFLFYLTNTAVKSTSTQTVRRVVIDLITESKGSNDCKKLTRHALSTEHSQMLHPKLFVVLLLASFSKEFTEAKGQCGPLNRTLNRLEQICGYEYTALYDFEHHFTSASRAVPSLINLLKNCSAMVNTMMCSLFVPRCEEDIPGPYLPCRGVCYDYATKCQHVIEAQGLQWTVAMCDILPERDDPNTKLGYRGRCFTPPNFRDSGKTYKHNCSDIVVPACQGIPGYTKTVVSEAIQRRYQKYIVNTIGQGTNITCQEKRKEIVCAENLPGCIDGSAAFLCRDTCEKFFNTCKSPFFYGIDMCMEFPSRETTPKSASICKQTHWPRAENWDFRANPTGQPITASTKGAITTFSQGPTTPSSHEPEATKHHGGAINVGTEEPLTVKRLPGIHARKSQKDKKTGTSKVAIGLIVTFIVLLVIAIGIVGVLFYRKRRGSRHFDYQKQILYSEDKADEFEIFT</sequence>
<dbReference type="GO" id="GO:0017147">
    <property type="term" value="F:Wnt-protein binding"/>
    <property type="evidence" value="ECO:0007669"/>
    <property type="project" value="TreeGrafter"/>
</dbReference>
<comment type="caution">
    <text evidence="8">The sequence shown here is derived from an EMBL/GenBank/DDBJ whole genome shotgun (WGS) entry which is preliminary data.</text>
</comment>
<dbReference type="InterPro" id="IPR020067">
    <property type="entry name" value="Frizzled_dom"/>
</dbReference>
<dbReference type="GO" id="GO:0005886">
    <property type="term" value="C:plasma membrane"/>
    <property type="evidence" value="ECO:0007669"/>
    <property type="project" value="TreeGrafter"/>
</dbReference>
<feature type="signal peptide" evidence="6">
    <location>
        <begin position="1"/>
        <end position="21"/>
    </location>
</feature>
<keyword evidence="9" id="KW-1185">Reference proteome</keyword>
<keyword evidence="6" id="KW-0732">Signal</keyword>
<feature type="disulfide bond" evidence="3">
    <location>
        <begin position="458"/>
        <end position="496"/>
    </location>
</feature>
<feature type="domain" description="FZ" evidence="7">
    <location>
        <begin position="152"/>
        <end position="261"/>
    </location>
</feature>
<feature type="disulfide bond" evidence="3">
    <location>
        <begin position="96"/>
        <end position="137"/>
    </location>
</feature>
<dbReference type="SMART" id="SM00063">
    <property type="entry name" value="FRI"/>
    <property type="match status" value="4"/>
</dbReference>
<evidence type="ECO:0000256" key="4">
    <source>
        <dbReference type="SAM" id="MobiDB-lite"/>
    </source>
</evidence>
<feature type="disulfide bond" evidence="3">
    <location>
        <begin position="551"/>
        <end position="612"/>
    </location>
</feature>
<accession>A0A2B4SXW0</accession>
<dbReference type="FunFam" id="1.10.2000.10:FF:000029">
    <property type="entry name" value="Predicted protein"/>
    <property type="match status" value="1"/>
</dbReference>
<dbReference type="PROSITE" id="PS50038">
    <property type="entry name" value="FZ"/>
    <property type="match status" value="7"/>
</dbReference>
<dbReference type="GO" id="GO:0060070">
    <property type="term" value="P:canonical Wnt signaling pathway"/>
    <property type="evidence" value="ECO:0007669"/>
    <property type="project" value="TreeGrafter"/>
</dbReference>
<keyword evidence="1" id="KW-0217">Developmental protein</keyword>
<dbReference type="EMBL" id="LSMT01000007">
    <property type="protein sequence ID" value="PFX34019.1"/>
    <property type="molecule type" value="Genomic_DNA"/>
</dbReference>
<feature type="disulfide bond" evidence="3">
    <location>
        <begin position="100"/>
        <end position="124"/>
    </location>
</feature>
<keyword evidence="5" id="KW-0812">Transmembrane</keyword>
<feature type="domain" description="FZ" evidence="7">
    <location>
        <begin position="413"/>
        <end position="524"/>
    </location>
</feature>
<evidence type="ECO:0000256" key="5">
    <source>
        <dbReference type="SAM" id="Phobius"/>
    </source>
</evidence>
<feature type="transmembrane region" description="Helical" evidence="5">
    <location>
        <begin position="1263"/>
        <end position="1287"/>
    </location>
</feature>
<feature type="region of interest" description="Disordered" evidence="4">
    <location>
        <begin position="1210"/>
        <end position="1230"/>
    </location>
</feature>
<dbReference type="Pfam" id="PF01392">
    <property type="entry name" value="Fz"/>
    <property type="match status" value="7"/>
</dbReference>
<dbReference type="GO" id="GO:0042813">
    <property type="term" value="F:Wnt receptor activity"/>
    <property type="evidence" value="ECO:0007669"/>
    <property type="project" value="TreeGrafter"/>
</dbReference>
<name>A0A2B4SXW0_STYPI</name>
<dbReference type="GO" id="GO:0035567">
    <property type="term" value="P:non-canonical Wnt signaling pathway"/>
    <property type="evidence" value="ECO:0007669"/>
    <property type="project" value="TreeGrafter"/>
</dbReference>
<feature type="disulfide bond" evidence="3">
    <location>
        <begin position="329"/>
        <end position="367"/>
    </location>
</feature>
<feature type="disulfide bond" evidence="3">
    <location>
        <begin position="627"/>
        <end position="651"/>
    </location>
</feature>
<dbReference type="InterPro" id="IPR015526">
    <property type="entry name" value="Frizzled/SFRP"/>
</dbReference>
<dbReference type="CDD" id="cd07066">
    <property type="entry name" value="CRD_FZ"/>
    <property type="match status" value="7"/>
</dbReference>
<dbReference type="PANTHER" id="PTHR11309">
    <property type="entry name" value="FRIZZLED"/>
    <property type="match status" value="1"/>
</dbReference>
<feature type="domain" description="FZ" evidence="7">
    <location>
        <begin position="979"/>
        <end position="1056"/>
    </location>
</feature>
<feature type="domain" description="FZ" evidence="7">
    <location>
        <begin position="279"/>
        <end position="400"/>
    </location>
</feature>
<dbReference type="STRING" id="50429.A0A2B4SXW0"/>
<keyword evidence="2 3" id="KW-1015">Disulfide bond</keyword>
<evidence type="ECO:0000313" key="9">
    <source>
        <dbReference type="Proteomes" id="UP000225706"/>
    </source>
</evidence>
<evidence type="ECO:0000256" key="1">
    <source>
        <dbReference type="ARBA" id="ARBA00022473"/>
    </source>
</evidence>
<dbReference type="Proteomes" id="UP000225706">
    <property type="component" value="Unassembled WGS sequence"/>
</dbReference>
<evidence type="ECO:0000256" key="2">
    <source>
        <dbReference type="ARBA" id="ARBA00023157"/>
    </source>
</evidence>
<feature type="domain" description="FZ" evidence="7">
    <location>
        <begin position="22"/>
        <end position="140"/>
    </location>
</feature>
<evidence type="ECO:0000313" key="8">
    <source>
        <dbReference type="EMBL" id="PFX34019.1"/>
    </source>
</evidence>
<dbReference type="SUPFAM" id="SSF63501">
    <property type="entry name" value="Frizzled cysteine-rich domain"/>
    <property type="match status" value="8"/>
</dbReference>
<keyword evidence="5" id="KW-1133">Transmembrane helix</keyword>
<comment type="caution">
    <text evidence="3">Lacks conserved residue(s) required for the propagation of feature annotation.</text>
</comment>
<gene>
    <name evidence="8" type="primary">Fzd4</name>
    <name evidence="8" type="ORF">AWC38_SpisGene1182</name>
</gene>
<dbReference type="OrthoDB" id="5986765at2759"/>
<keyword evidence="5" id="KW-0472">Membrane</keyword>
<feature type="disulfide bond" evidence="3">
    <location>
        <begin position="596"/>
        <end position="634"/>
    </location>
</feature>
<feature type="disulfide bond" evidence="3">
    <location>
        <begin position="980"/>
        <end position="1018"/>
    </location>
</feature>
<feature type="disulfide bond" evidence="3">
    <location>
        <begin position="360"/>
        <end position="384"/>
    </location>
</feature>
<protein>
    <submittedName>
        <fullName evidence="8">Frizzled-4</fullName>
    </submittedName>
</protein>
<feature type="disulfide bond" evidence="3">
    <location>
        <begin position="292"/>
        <end position="338"/>
    </location>
</feature>
<dbReference type="InterPro" id="IPR036790">
    <property type="entry name" value="Frizzled_dom_sf"/>
</dbReference>
<feature type="transmembrane region" description="Helical" evidence="5">
    <location>
        <begin position="771"/>
        <end position="793"/>
    </location>
</feature>
<feature type="disulfide bond" evidence="3">
    <location>
        <begin position="32"/>
        <end position="78"/>
    </location>
</feature>